<dbReference type="EMBL" id="JBCLSQ010000001">
    <property type="protein sequence ID" value="MEY8536874.1"/>
    <property type="molecule type" value="Genomic_DNA"/>
</dbReference>
<reference evidence="3 4" key="1">
    <citation type="submission" date="2024-03" db="EMBL/GenBank/DDBJ databases">
        <title>Mouse gut bacterial collection (mGBC) of GemPharmatech.</title>
        <authorList>
            <person name="He Y."/>
            <person name="Dong L."/>
            <person name="Wu D."/>
            <person name="Gao X."/>
            <person name="Lin Z."/>
        </authorList>
    </citation>
    <scope>NUCLEOTIDE SEQUENCE [LARGE SCALE GENOMIC DNA]</scope>
    <source>
        <strain evidence="3 4">20-218</strain>
    </source>
</reference>
<evidence type="ECO:0000313" key="4">
    <source>
        <dbReference type="Proteomes" id="UP001565242"/>
    </source>
</evidence>
<dbReference type="SMART" id="SM01061">
    <property type="entry name" value="CAT_RBD"/>
    <property type="match status" value="1"/>
</dbReference>
<feature type="domain" description="PRD" evidence="2">
    <location>
        <begin position="64"/>
        <end position="169"/>
    </location>
</feature>
<dbReference type="InterPro" id="IPR050661">
    <property type="entry name" value="BglG_antiterminators"/>
</dbReference>
<dbReference type="Gene3D" id="1.10.1790.10">
    <property type="entry name" value="PRD domain"/>
    <property type="match status" value="2"/>
</dbReference>
<evidence type="ECO:0000259" key="2">
    <source>
        <dbReference type="PROSITE" id="PS51372"/>
    </source>
</evidence>
<protein>
    <submittedName>
        <fullName evidence="3">PRD domain-containing protein</fullName>
    </submittedName>
</protein>
<evidence type="ECO:0000256" key="1">
    <source>
        <dbReference type="ARBA" id="ARBA00022737"/>
    </source>
</evidence>
<organism evidence="3 4">
    <name type="scientific">Lactococcus muris</name>
    <dbReference type="NCBI Taxonomy" id="2941330"/>
    <lineage>
        <taxon>Bacteria</taxon>
        <taxon>Bacillati</taxon>
        <taxon>Bacillota</taxon>
        <taxon>Bacilli</taxon>
        <taxon>Lactobacillales</taxon>
        <taxon>Streptococcaceae</taxon>
        <taxon>Lactococcus</taxon>
    </lineage>
</organism>
<dbReference type="PANTHER" id="PTHR30185">
    <property type="entry name" value="CRYPTIC BETA-GLUCOSIDE BGL OPERON ANTITERMINATOR"/>
    <property type="match status" value="1"/>
</dbReference>
<dbReference type="InterPro" id="IPR011608">
    <property type="entry name" value="PRD"/>
</dbReference>
<accession>A0ABV4D718</accession>
<comment type="caution">
    <text evidence="3">The sequence shown here is derived from an EMBL/GenBank/DDBJ whole genome shotgun (WGS) entry which is preliminary data.</text>
</comment>
<dbReference type="SUPFAM" id="SSF63520">
    <property type="entry name" value="PTS-regulatory domain, PRD"/>
    <property type="match status" value="2"/>
</dbReference>
<dbReference type="Pfam" id="PF00874">
    <property type="entry name" value="PRD"/>
    <property type="match status" value="2"/>
</dbReference>
<proteinExistence type="predicted"/>
<dbReference type="SUPFAM" id="SSF50151">
    <property type="entry name" value="SacY-like RNA-binding domain"/>
    <property type="match status" value="1"/>
</dbReference>
<dbReference type="InterPro" id="IPR036634">
    <property type="entry name" value="PRD_sf"/>
</dbReference>
<keyword evidence="4" id="KW-1185">Reference proteome</keyword>
<feature type="domain" description="PRD" evidence="2">
    <location>
        <begin position="170"/>
        <end position="281"/>
    </location>
</feature>
<dbReference type="Proteomes" id="UP001565242">
    <property type="component" value="Unassembled WGS sequence"/>
</dbReference>
<dbReference type="InterPro" id="IPR004341">
    <property type="entry name" value="CAT_RNA-bd_dom"/>
</dbReference>
<dbReference type="InterPro" id="IPR036650">
    <property type="entry name" value="CAT_RNA-bd_dom_sf"/>
</dbReference>
<evidence type="ECO:0000313" key="3">
    <source>
        <dbReference type="EMBL" id="MEY8536874.1"/>
    </source>
</evidence>
<dbReference type="Pfam" id="PF03123">
    <property type="entry name" value="CAT_RBD"/>
    <property type="match status" value="1"/>
</dbReference>
<dbReference type="PANTHER" id="PTHR30185:SF15">
    <property type="entry name" value="CRYPTIC BETA-GLUCOSIDE BGL OPERON ANTITERMINATOR"/>
    <property type="match status" value="1"/>
</dbReference>
<sequence>MIVEKRINNNVALARKNGQQLIVMGKGVGFGKHSGDQIAEDQVEKTFYSEGSLNLEQMASLITDASGADIEAVDGIIRYGQVQIKESLNPNIFFTLLDHICFSLQRYEKQMDISNPLDWEIKKFYPIEYGIGKFAVTLIREQLKVNISDAEASFVALHFVNAQIESSVHHEGVQMVEMTNDILQLVRYQLNCDYDEDSWYFQRFITHLRYYLMRQKNGVIQENGDQNELVDMVFSRFNKEKNCVDLIDYYLQEKQGWHTSNIEKMYLILHLRNLVEKKNRL</sequence>
<name>A0ABV4D718_9LACT</name>
<dbReference type="RefSeq" id="WP_369917532.1">
    <property type="nucleotide sequence ID" value="NZ_JBCLSQ010000001.1"/>
</dbReference>
<keyword evidence="1" id="KW-0677">Repeat</keyword>
<gene>
    <name evidence="3" type="ORF">AALM99_00245</name>
</gene>
<dbReference type="Gene3D" id="2.30.24.10">
    <property type="entry name" value="CAT RNA-binding domain"/>
    <property type="match status" value="1"/>
</dbReference>
<dbReference type="PROSITE" id="PS51372">
    <property type="entry name" value="PRD_2"/>
    <property type="match status" value="2"/>
</dbReference>